<keyword evidence="4" id="KW-1185">Reference proteome</keyword>
<evidence type="ECO:0000256" key="2">
    <source>
        <dbReference type="SAM" id="SignalP"/>
    </source>
</evidence>
<proteinExistence type="predicted"/>
<accession>A0A1Q8RW47</accession>
<sequence length="198" mass="18666">MRFTSVFVAGAFALLANAQSTTSTAASAASSEQAAIAKCLEGCPATDVGCQSKCVPVPNPNEDQVNQTTECVAKCDQGDGSPEATEKYAQCSAKCVNDYYFSASAGTPSPTNAAGSGSGSGSGSSRPANGNTAATASGSATGAAASASGSATGAAASGSGTATGTNAASSSTTTPNAAPALVGSASFGLVGVLGALLL</sequence>
<evidence type="ECO:0000313" key="4">
    <source>
        <dbReference type="Proteomes" id="UP000186583"/>
    </source>
</evidence>
<dbReference type="STRING" id="708187.A0A1Q8RW47"/>
<keyword evidence="2" id="KW-0732">Signal</keyword>
<name>A0A1Q8RW47_9PEZI</name>
<dbReference type="AlphaFoldDB" id="A0A1Q8RW47"/>
<feature type="compositionally biased region" description="Low complexity" evidence="1">
    <location>
        <begin position="123"/>
        <end position="137"/>
    </location>
</feature>
<gene>
    <name evidence="3" type="ORF">CCHL11_01794</name>
</gene>
<dbReference type="EMBL" id="MPGH01000087">
    <property type="protein sequence ID" value="OLN88717.1"/>
    <property type="molecule type" value="Genomic_DNA"/>
</dbReference>
<feature type="signal peptide" evidence="2">
    <location>
        <begin position="1"/>
        <end position="18"/>
    </location>
</feature>
<reference evidence="3 4" key="1">
    <citation type="submission" date="2016-11" db="EMBL/GenBank/DDBJ databases">
        <title>Draft Genome Assembly of Colletotrichum chlorophyti a pathogen of herbaceous plants.</title>
        <authorList>
            <person name="Gan P."/>
            <person name="Narusaka M."/>
            <person name="Tsushima A."/>
            <person name="Narusaka Y."/>
            <person name="Takano Y."/>
            <person name="Shirasu K."/>
        </authorList>
    </citation>
    <scope>NUCLEOTIDE SEQUENCE [LARGE SCALE GENOMIC DNA]</scope>
    <source>
        <strain evidence="3 4">NTL11</strain>
    </source>
</reference>
<evidence type="ECO:0000256" key="1">
    <source>
        <dbReference type="SAM" id="MobiDB-lite"/>
    </source>
</evidence>
<dbReference type="OrthoDB" id="5597238at2759"/>
<evidence type="ECO:0000313" key="3">
    <source>
        <dbReference type="EMBL" id="OLN88717.1"/>
    </source>
</evidence>
<protein>
    <submittedName>
        <fullName evidence="3">Uncharacterized protein</fullName>
    </submittedName>
</protein>
<feature type="region of interest" description="Disordered" evidence="1">
    <location>
        <begin position="149"/>
        <end position="175"/>
    </location>
</feature>
<feature type="region of interest" description="Disordered" evidence="1">
    <location>
        <begin position="110"/>
        <end position="137"/>
    </location>
</feature>
<feature type="chain" id="PRO_5012615710" evidence="2">
    <location>
        <begin position="19"/>
        <end position="198"/>
    </location>
</feature>
<dbReference type="Proteomes" id="UP000186583">
    <property type="component" value="Unassembled WGS sequence"/>
</dbReference>
<organism evidence="3 4">
    <name type="scientific">Colletotrichum chlorophyti</name>
    <dbReference type="NCBI Taxonomy" id="708187"/>
    <lineage>
        <taxon>Eukaryota</taxon>
        <taxon>Fungi</taxon>
        <taxon>Dikarya</taxon>
        <taxon>Ascomycota</taxon>
        <taxon>Pezizomycotina</taxon>
        <taxon>Sordariomycetes</taxon>
        <taxon>Hypocreomycetidae</taxon>
        <taxon>Glomerellales</taxon>
        <taxon>Glomerellaceae</taxon>
        <taxon>Colletotrichum</taxon>
    </lineage>
</organism>
<comment type="caution">
    <text evidence="3">The sequence shown here is derived from an EMBL/GenBank/DDBJ whole genome shotgun (WGS) entry which is preliminary data.</text>
</comment>